<organism evidence="3 4">
    <name type="scientific">Splendidivirga corallicola</name>
    <dbReference type="NCBI Taxonomy" id="3051826"/>
    <lineage>
        <taxon>Bacteria</taxon>
        <taxon>Pseudomonadati</taxon>
        <taxon>Bacteroidota</taxon>
        <taxon>Cytophagia</taxon>
        <taxon>Cytophagales</taxon>
        <taxon>Splendidivirgaceae</taxon>
        <taxon>Splendidivirga</taxon>
    </lineage>
</organism>
<dbReference type="GO" id="GO:0004077">
    <property type="term" value="F:biotin--[biotin carboxyl-carrier protein] ligase activity"/>
    <property type="evidence" value="ECO:0007669"/>
    <property type="project" value="UniProtKB-EC"/>
</dbReference>
<accession>A0ABT8KWM3</accession>
<dbReference type="NCBIfam" id="TIGR00121">
    <property type="entry name" value="birA_ligase"/>
    <property type="match status" value="1"/>
</dbReference>
<sequence length="251" mass="28563">MHKISTDTLFIGRKLIYVPICHSTNDIALDLLHQKTPEEGTTVITDHQTAGRGQRGNSWYSEPSKNLMFSLILYPKFLPLQQQYFLNIFISLAICDTLSQWIGSGLKIKWPNDIYFLDRKIGGILTENSIKNNALEYSIIGIGLNINQTNGLPEGASSLGNITGSELNLSELFNNLVVHIEKRYLELRAQKFDHLRAQYLNNLYWYQEEHVFSNGNYFKGIILGVDSGGRLMIETQGTVKSFDIKEIKFIN</sequence>
<dbReference type="SUPFAM" id="SSF55681">
    <property type="entry name" value="Class II aaRS and biotin synthetases"/>
    <property type="match status" value="1"/>
</dbReference>
<evidence type="ECO:0000313" key="3">
    <source>
        <dbReference type="EMBL" id="MDN5205182.1"/>
    </source>
</evidence>
<evidence type="ECO:0000313" key="4">
    <source>
        <dbReference type="Proteomes" id="UP001172082"/>
    </source>
</evidence>
<name>A0ABT8KWM3_9BACT</name>
<keyword evidence="4" id="KW-1185">Reference proteome</keyword>
<evidence type="ECO:0000256" key="1">
    <source>
        <dbReference type="ARBA" id="ARBA00022598"/>
    </source>
</evidence>
<dbReference type="RefSeq" id="WP_346755203.1">
    <property type="nucleotide sequence ID" value="NZ_JAUJEA010000015.1"/>
</dbReference>
<dbReference type="InterPro" id="IPR045864">
    <property type="entry name" value="aa-tRNA-synth_II/BPL/LPL"/>
</dbReference>
<protein>
    <submittedName>
        <fullName evidence="3">Biotin--[acetyl-CoA-carboxylase] ligase</fullName>
        <ecNumber evidence="3">6.3.4.15</ecNumber>
    </submittedName>
</protein>
<comment type="caution">
    <text evidence="3">The sequence shown here is derived from an EMBL/GenBank/DDBJ whole genome shotgun (WGS) entry which is preliminary data.</text>
</comment>
<dbReference type="Proteomes" id="UP001172082">
    <property type="component" value="Unassembled WGS sequence"/>
</dbReference>
<dbReference type="InterPro" id="IPR004143">
    <property type="entry name" value="BPL_LPL_catalytic"/>
</dbReference>
<dbReference type="EMBL" id="JAUJEA010000015">
    <property type="protein sequence ID" value="MDN5205182.1"/>
    <property type="molecule type" value="Genomic_DNA"/>
</dbReference>
<dbReference type="Pfam" id="PF03099">
    <property type="entry name" value="BPL_LplA_LipB"/>
    <property type="match status" value="1"/>
</dbReference>
<reference evidence="3" key="1">
    <citation type="submission" date="2023-06" db="EMBL/GenBank/DDBJ databases">
        <title>Genomic of Parafulvivirga corallium.</title>
        <authorList>
            <person name="Wang G."/>
        </authorList>
    </citation>
    <scope>NUCLEOTIDE SEQUENCE</scope>
    <source>
        <strain evidence="3">BMA10</strain>
    </source>
</reference>
<gene>
    <name evidence="3" type="ORF">QQ008_27610</name>
</gene>
<dbReference type="EC" id="6.3.4.15" evidence="3"/>
<proteinExistence type="predicted"/>
<dbReference type="PANTHER" id="PTHR12835">
    <property type="entry name" value="BIOTIN PROTEIN LIGASE"/>
    <property type="match status" value="1"/>
</dbReference>
<dbReference type="CDD" id="cd16442">
    <property type="entry name" value="BPL"/>
    <property type="match status" value="1"/>
</dbReference>
<dbReference type="Gene3D" id="3.30.930.10">
    <property type="entry name" value="Bira Bifunctional Protein, Domain 2"/>
    <property type="match status" value="1"/>
</dbReference>
<feature type="domain" description="BPL/LPL catalytic" evidence="2">
    <location>
        <begin position="3"/>
        <end position="188"/>
    </location>
</feature>
<dbReference type="PROSITE" id="PS51733">
    <property type="entry name" value="BPL_LPL_CATALYTIC"/>
    <property type="match status" value="1"/>
</dbReference>
<keyword evidence="1 3" id="KW-0436">Ligase</keyword>
<dbReference type="InterPro" id="IPR004408">
    <property type="entry name" value="Biotin_CoA_COase_ligase"/>
</dbReference>
<evidence type="ECO:0000259" key="2">
    <source>
        <dbReference type="PROSITE" id="PS51733"/>
    </source>
</evidence>
<dbReference type="PANTHER" id="PTHR12835:SF5">
    <property type="entry name" value="BIOTIN--PROTEIN LIGASE"/>
    <property type="match status" value="1"/>
</dbReference>